<dbReference type="EMBL" id="CP087164">
    <property type="protein sequence ID" value="UGS36807.1"/>
    <property type="molecule type" value="Genomic_DNA"/>
</dbReference>
<reference evidence="1" key="1">
    <citation type="journal article" date="2022" name="Int. J. Syst. Evol. Microbiol.">
        <title>Pseudomonas aegrilactucae sp. nov. and Pseudomonas morbosilactucae sp. nov., pathogens causing bacterial rot of lettuce in Japan.</title>
        <authorList>
            <person name="Sawada H."/>
            <person name="Fujikawa T."/>
            <person name="Satou M."/>
        </authorList>
    </citation>
    <scope>NUCLEOTIDE SEQUENCE</scope>
    <source>
        <strain evidence="1">0166_1</strain>
    </source>
</reference>
<accession>A0A9E7C1P3</accession>
<organism evidence="1 2">
    <name type="scientific">Capillimicrobium parvum</name>
    <dbReference type="NCBI Taxonomy" id="2884022"/>
    <lineage>
        <taxon>Bacteria</taxon>
        <taxon>Bacillati</taxon>
        <taxon>Actinomycetota</taxon>
        <taxon>Thermoleophilia</taxon>
        <taxon>Solirubrobacterales</taxon>
        <taxon>Capillimicrobiaceae</taxon>
        <taxon>Capillimicrobium</taxon>
    </lineage>
</organism>
<protein>
    <submittedName>
        <fullName evidence="1">Uncharacterized protein</fullName>
    </submittedName>
</protein>
<dbReference type="KEGG" id="sbae:DSM104329_03218"/>
<name>A0A9E7C1P3_9ACTN</name>
<keyword evidence="2" id="KW-1185">Reference proteome</keyword>
<sequence>MRPSPRVRCAGCGFEWFGPTASHGLRIVGACPRCGGHLDFLRQDDEAAVAAPPGPVERALAHVSPAAVLGTPTSWATR</sequence>
<evidence type="ECO:0000313" key="2">
    <source>
        <dbReference type="Proteomes" id="UP001162834"/>
    </source>
</evidence>
<dbReference type="RefSeq" id="WP_259310872.1">
    <property type="nucleotide sequence ID" value="NZ_CP087164.1"/>
</dbReference>
<gene>
    <name evidence="1" type="ORF">DSM104329_03218</name>
</gene>
<proteinExistence type="predicted"/>
<dbReference type="Proteomes" id="UP001162834">
    <property type="component" value="Chromosome"/>
</dbReference>
<dbReference type="AlphaFoldDB" id="A0A9E7C1P3"/>
<evidence type="ECO:0000313" key="1">
    <source>
        <dbReference type="EMBL" id="UGS36807.1"/>
    </source>
</evidence>